<dbReference type="OrthoDB" id="9797162at2"/>
<proteinExistence type="predicted"/>
<dbReference type="Gene3D" id="1.25.40.290">
    <property type="entry name" value="ARM repeat domains"/>
    <property type="match status" value="1"/>
</dbReference>
<sequence>MSEPFKNLFNDTVIRKMAGHFQHHWTEFDAQGFTEAACYQLETLELKERSAQITKAMASYLPKDFIQAGNILLASLATESDSNDSHTEESGITGWAIMPMADYVGQYGIDYHEFSMTLLNAMTRRFTSEFGIRFFLLTVPEKTLNTLDSWITDQNKHVRRLISEGTRPRLPWAMQLPDFIKDPTLVIRLLEKLLDDPEEYVRRSVANNLNDIAKDHPDLVADLAIDWMKGANTPRQQLLRHACRTLLKQGHTTALKAFGYGTPELKSHQLTIATPSISLNQSLVFSFSLSSDLNKDQTLMIDYVIHHQKKNGTTSPKVFKWKKVTLPASQHLFITKKHLFKPITTRAYYSGQHSVEIMINGVSMAKEDFLLTLF</sequence>
<gene>
    <name evidence="1" type="ORF">MSP8886_03921</name>
</gene>
<evidence type="ECO:0000313" key="2">
    <source>
        <dbReference type="Proteomes" id="UP000092544"/>
    </source>
</evidence>
<protein>
    <submittedName>
        <fullName evidence="1">DNA alkylation repair enzyme</fullName>
    </submittedName>
</protein>
<dbReference type="Pfam" id="PF08713">
    <property type="entry name" value="DNA_alkylation"/>
    <property type="match status" value="1"/>
</dbReference>
<organism evidence="1 2">
    <name type="scientific">Marinomonas spartinae</name>
    <dbReference type="NCBI Taxonomy" id="1792290"/>
    <lineage>
        <taxon>Bacteria</taxon>
        <taxon>Pseudomonadati</taxon>
        <taxon>Pseudomonadota</taxon>
        <taxon>Gammaproteobacteria</taxon>
        <taxon>Oceanospirillales</taxon>
        <taxon>Oceanospirillaceae</taxon>
        <taxon>Marinomonas</taxon>
    </lineage>
</organism>
<name>A0A1A8TS08_9GAMM</name>
<dbReference type="Proteomes" id="UP000092544">
    <property type="component" value="Unassembled WGS sequence"/>
</dbReference>
<accession>A0A1A8TS08</accession>
<dbReference type="InterPro" id="IPR014825">
    <property type="entry name" value="DNA_alkylation"/>
</dbReference>
<dbReference type="EMBL" id="FLOB01000015">
    <property type="protein sequence ID" value="SBS36966.1"/>
    <property type="molecule type" value="Genomic_DNA"/>
</dbReference>
<dbReference type="AlphaFoldDB" id="A0A1A8TS08"/>
<evidence type="ECO:0000313" key="1">
    <source>
        <dbReference type="EMBL" id="SBS36966.1"/>
    </source>
</evidence>
<dbReference type="SUPFAM" id="SSF48371">
    <property type="entry name" value="ARM repeat"/>
    <property type="match status" value="1"/>
</dbReference>
<dbReference type="RefSeq" id="WP_067019886.1">
    <property type="nucleotide sequence ID" value="NZ_FLOB01000015.1"/>
</dbReference>
<dbReference type="InterPro" id="IPR016024">
    <property type="entry name" value="ARM-type_fold"/>
</dbReference>
<reference evidence="1 2" key="1">
    <citation type="submission" date="2016-06" db="EMBL/GenBank/DDBJ databases">
        <authorList>
            <person name="Kjaerup R.B."/>
            <person name="Dalgaard T.S."/>
            <person name="Juul-Madsen H.R."/>
        </authorList>
    </citation>
    <scope>NUCLEOTIDE SEQUENCE [LARGE SCALE GENOMIC DNA]</scope>
    <source>
        <strain evidence="1 2">CECT 8886</strain>
    </source>
</reference>
<keyword evidence="2" id="KW-1185">Reference proteome</keyword>